<feature type="domain" description="Peptidase M16 N-terminal" evidence="16">
    <location>
        <begin position="49"/>
        <end position="196"/>
    </location>
</feature>
<dbReference type="GO" id="GO:0005759">
    <property type="term" value="C:mitochondrial matrix"/>
    <property type="evidence" value="ECO:0007669"/>
    <property type="project" value="UniProtKB-ARBA"/>
</dbReference>
<evidence type="ECO:0000259" key="16">
    <source>
        <dbReference type="Pfam" id="PF00675"/>
    </source>
</evidence>
<dbReference type="GO" id="GO:0006627">
    <property type="term" value="P:protein processing involved in protein targeting to mitochondrion"/>
    <property type="evidence" value="ECO:0007669"/>
    <property type="project" value="TreeGrafter"/>
</dbReference>
<dbReference type="EMBL" id="KN839854">
    <property type="protein sequence ID" value="KIJ62690.1"/>
    <property type="molecule type" value="Genomic_DNA"/>
</dbReference>
<dbReference type="InterPro" id="IPR050361">
    <property type="entry name" value="MPP/UQCRC_Complex"/>
</dbReference>
<keyword evidence="9" id="KW-0862">Zinc</keyword>
<reference evidence="18 19" key="1">
    <citation type="submission" date="2014-04" db="EMBL/GenBank/DDBJ databases">
        <title>Evolutionary Origins and Diversification of the Mycorrhizal Mutualists.</title>
        <authorList>
            <consortium name="DOE Joint Genome Institute"/>
            <consortium name="Mycorrhizal Genomics Consortium"/>
            <person name="Kohler A."/>
            <person name="Kuo A."/>
            <person name="Nagy L.G."/>
            <person name="Floudas D."/>
            <person name="Copeland A."/>
            <person name="Barry K.W."/>
            <person name="Cichocki N."/>
            <person name="Veneault-Fourrey C."/>
            <person name="LaButti K."/>
            <person name="Lindquist E.A."/>
            <person name="Lipzen A."/>
            <person name="Lundell T."/>
            <person name="Morin E."/>
            <person name="Murat C."/>
            <person name="Riley R."/>
            <person name="Ohm R."/>
            <person name="Sun H."/>
            <person name="Tunlid A."/>
            <person name="Henrissat B."/>
            <person name="Grigoriev I.V."/>
            <person name="Hibbett D.S."/>
            <person name="Martin F."/>
        </authorList>
    </citation>
    <scope>NUCLEOTIDE SEQUENCE [LARGE SCALE GENOMIC DNA]</scope>
    <source>
        <strain evidence="18 19">MD-312</strain>
    </source>
</reference>
<comment type="catalytic activity">
    <reaction evidence="1">
        <text>Release of N-terminal transit peptides from precursor proteins imported into the mitochondrion, typically with Arg in position P2.</text>
        <dbReference type="EC" id="3.4.24.64"/>
    </reaction>
</comment>
<dbReference type="SUPFAM" id="SSF63411">
    <property type="entry name" value="LuxS/MPP-like metallohydrolase"/>
    <property type="match status" value="2"/>
</dbReference>
<sequence length="474" mass="52310">MVSRTLSASLGRALRSAARNPRPLRSFATAVNIPAPITETTTLPNGLTVATESHQHAQTATVGVWIDAGSRAETDKTNGTAHFLEHMAFKGTGRRNQHALELEVENLGSHLNAYTSREQTVYYAKSFRKDVANSVDIISDILQNSKLESTAVERERDVILREQQEVDKQLEEVVFDHLHSVAFQGQPLGRTILGPKANILSIKRDDLDNYIKTNYTADRMVLVGAGGVDHQELVKLAEKHFSSLPVSPNPIPLGRLAHPQSNFVGSEVRVRDDDLPCAHVAIAVEGVGWSSPDYFPMLVMQSIMGNWDRSLGASPLLSSRLSHLISSNNLANSFMSFSTSYSDTGLWGIYMVSENLMNLDDMAHLTLKEWTRMSMAPTDVEVERAKSQLKAGLLLSLDGTTAIAEDIGRQLVTTGRRLTPKQIENAVDAVTPEEIKRVAQKYLWDKDFAIAALGPIEGLLDYNRMRADMSSLTY</sequence>
<dbReference type="FunFam" id="3.30.830.10:FF:000002">
    <property type="entry name" value="Mitochondrial-processing peptidase subunit beta"/>
    <property type="match status" value="1"/>
</dbReference>
<keyword evidence="11" id="KW-0482">Metalloprotease</keyword>
<keyword evidence="10" id="KW-0809">Transit peptide</keyword>
<evidence type="ECO:0000256" key="11">
    <source>
        <dbReference type="ARBA" id="ARBA00023049"/>
    </source>
</evidence>
<keyword evidence="7" id="KW-0479">Metal-binding</keyword>
<protein>
    <recommendedName>
        <fullName evidence="5">mitochondrial processing peptidase</fullName>
        <ecNumber evidence="5">3.4.24.64</ecNumber>
    </recommendedName>
    <alternativeName>
        <fullName evidence="13">Beta-MPP</fullName>
    </alternativeName>
</protein>
<keyword evidence="6" id="KW-0645">Protease</keyword>
<dbReference type="Gene3D" id="3.30.830.10">
    <property type="entry name" value="Metalloenzyme, LuxS/M16 peptidase-like"/>
    <property type="match status" value="2"/>
</dbReference>
<dbReference type="FunFam" id="3.30.830.10:FF:000001">
    <property type="entry name" value="Mitochondrial-processing peptidase subunit beta, mitochondrial"/>
    <property type="match status" value="1"/>
</dbReference>
<evidence type="ECO:0000256" key="5">
    <source>
        <dbReference type="ARBA" id="ARBA00012299"/>
    </source>
</evidence>
<evidence type="ECO:0000256" key="7">
    <source>
        <dbReference type="ARBA" id="ARBA00022723"/>
    </source>
</evidence>
<evidence type="ECO:0000256" key="14">
    <source>
        <dbReference type="ARBA" id="ARBA00045757"/>
    </source>
</evidence>
<accession>A0A0C9VWY7</accession>
<dbReference type="PROSITE" id="PS00143">
    <property type="entry name" value="INSULINASE"/>
    <property type="match status" value="1"/>
</dbReference>
<evidence type="ECO:0000256" key="9">
    <source>
        <dbReference type="ARBA" id="ARBA00022833"/>
    </source>
</evidence>
<dbReference type="HOGENOM" id="CLU_009902_4_2_1"/>
<dbReference type="PANTHER" id="PTHR11851:SF149">
    <property type="entry name" value="GH01077P"/>
    <property type="match status" value="1"/>
</dbReference>
<dbReference type="MEROPS" id="M16.003"/>
<dbReference type="GO" id="GO:0046872">
    <property type="term" value="F:metal ion binding"/>
    <property type="evidence" value="ECO:0007669"/>
    <property type="project" value="UniProtKB-KW"/>
</dbReference>
<evidence type="ECO:0000256" key="10">
    <source>
        <dbReference type="ARBA" id="ARBA00022946"/>
    </source>
</evidence>
<evidence type="ECO:0000256" key="13">
    <source>
        <dbReference type="ARBA" id="ARBA00031018"/>
    </source>
</evidence>
<dbReference type="Pfam" id="PF00675">
    <property type="entry name" value="Peptidase_M16"/>
    <property type="match status" value="1"/>
</dbReference>
<dbReference type="EC" id="3.4.24.64" evidence="5"/>
<evidence type="ECO:0000259" key="17">
    <source>
        <dbReference type="Pfam" id="PF05193"/>
    </source>
</evidence>
<feature type="domain" description="Peptidase M16 C-terminal" evidence="17">
    <location>
        <begin position="201"/>
        <end position="389"/>
    </location>
</feature>
<dbReference type="InterPro" id="IPR001431">
    <property type="entry name" value="Pept_M16_Zn_BS"/>
</dbReference>
<dbReference type="AlphaFoldDB" id="A0A0C9VWY7"/>
<evidence type="ECO:0000256" key="8">
    <source>
        <dbReference type="ARBA" id="ARBA00022801"/>
    </source>
</evidence>
<organism evidence="18 19">
    <name type="scientific">Hydnomerulius pinastri MD-312</name>
    <dbReference type="NCBI Taxonomy" id="994086"/>
    <lineage>
        <taxon>Eukaryota</taxon>
        <taxon>Fungi</taxon>
        <taxon>Dikarya</taxon>
        <taxon>Basidiomycota</taxon>
        <taxon>Agaricomycotina</taxon>
        <taxon>Agaricomycetes</taxon>
        <taxon>Agaricomycetidae</taxon>
        <taxon>Boletales</taxon>
        <taxon>Boletales incertae sedis</taxon>
        <taxon>Leucogyrophana</taxon>
    </lineage>
</organism>
<dbReference type="Proteomes" id="UP000053820">
    <property type="component" value="Unassembled WGS sequence"/>
</dbReference>
<keyword evidence="19" id="KW-1185">Reference proteome</keyword>
<comment type="similarity">
    <text evidence="4 15">Belongs to the peptidase M16 family.</text>
</comment>
<evidence type="ECO:0000313" key="18">
    <source>
        <dbReference type="EMBL" id="KIJ62690.1"/>
    </source>
</evidence>
<dbReference type="PANTHER" id="PTHR11851">
    <property type="entry name" value="METALLOPROTEASE"/>
    <property type="match status" value="1"/>
</dbReference>
<evidence type="ECO:0000256" key="6">
    <source>
        <dbReference type="ARBA" id="ARBA00022670"/>
    </source>
</evidence>
<dbReference type="InterPro" id="IPR011765">
    <property type="entry name" value="Pept_M16_N"/>
</dbReference>
<evidence type="ECO:0000256" key="3">
    <source>
        <dbReference type="ARBA" id="ARBA00004173"/>
    </source>
</evidence>
<proteinExistence type="inferred from homology"/>
<dbReference type="Pfam" id="PF05193">
    <property type="entry name" value="Peptidase_M16_C"/>
    <property type="match status" value="1"/>
</dbReference>
<comment type="function">
    <text evidence="14">Catalytic subunit of the essential mitochondrial processing protease (MPP), which cleaves the mitochondrial sequence off newly imported precursors proteins. Preferentially, cleaves after an arginine at position P2.</text>
</comment>
<keyword evidence="12" id="KW-0496">Mitochondrion</keyword>
<keyword evidence="8" id="KW-0378">Hydrolase</keyword>
<dbReference type="OrthoDB" id="10251424at2759"/>
<evidence type="ECO:0000256" key="4">
    <source>
        <dbReference type="ARBA" id="ARBA00007261"/>
    </source>
</evidence>
<evidence type="ECO:0000256" key="15">
    <source>
        <dbReference type="RuleBase" id="RU004447"/>
    </source>
</evidence>
<dbReference type="GO" id="GO:0004222">
    <property type="term" value="F:metalloendopeptidase activity"/>
    <property type="evidence" value="ECO:0007669"/>
    <property type="project" value="UniProtKB-EC"/>
</dbReference>
<evidence type="ECO:0000256" key="12">
    <source>
        <dbReference type="ARBA" id="ARBA00023128"/>
    </source>
</evidence>
<comment type="subcellular location">
    <subcellularLocation>
        <location evidence="3">Mitochondrion</location>
    </subcellularLocation>
</comment>
<comment type="cofactor">
    <cofactor evidence="2">
        <name>Zn(2+)</name>
        <dbReference type="ChEBI" id="CHEBI:29105"/>
    </cofactor>
</comment>
<gene>
    <name evidence="18" type="ORF">HYDPIDRAFT_176479</name>
</gene>
<evidence type="ECO:0000256" key="2">
    <source>
        <dbReference type="ARBA" id="ARBA00001947"/>
    </source>
</evidence>
<evidence type="ECO:0000256" key="1">
    <source>
        <dbReference type="ARBA" id="ARBA00001098"/>
    </source>
</evidence>
<evidence type="ECO:0000313" key="19">
    <source>
        <dbReference type="Proteomes" id="UP000053820"/>
    </source>
</evidence>
<dbReference type="InterPro" id="IPR007863">
    <property type="entry name" value="Peptidase_M16_C"/>
</dbReference>
<name>A0A0C9VWY7_9AGAM</name>
<dbReference type="InterPro" id="IPR011249">
    <property type="entry name" value="Metalloenz_LuxS/M16"/>
</dbReference>